<name>A0AAP4CZA3_9ENTR</name>
<evidence type="ECO:0000313" key="1">
    <source>
        <dbReference type="EMBL" id="MDK9362266.1"/>
    </source>
</evidence>
<gene>
    <name evidence="1" type="ORF">QQF32_03500</name>
</gene>
<proteinExistence type="predicted"/>
<protein>
    <submittedName>
        <fullName evidence="1">Immunity 42 family protein</fullName>
    </submittedName>
</protein>
<evidence type="ECO:0000313" key="2">
    <source>
        <dbReference type="Proteomes" id="UP001223214"/>
    </source>
</evidence>
<dbReference type="EMBL" id="JASSOM010000005">
    <property type="protein sequence ID" value="MDK9362266.1"/>
    <property type="molecule type" value="Genomic_DNA"/>
</dbReference>
<dbReference type="InterPro" id="IPR028958">
    <property type="entry name" value="Imm42"/>
</dbReference>
<dbReference type="Proteomes" id="UP001223214">
    <property type="component" value="Unassembled WGS sequence"/>
</dbReference>
<dbReference type="RefSeq" id="WP_285144736.1">
    <property type="nucleotide sequence ID" value="NZ_JASSOL010000042.1"/>
</dbReference>
<accession>A0AAP4CZA3</accession>
<dbReference type="Pfam" id="PF15593">
    <property type="entry name" value="Imm42"/>
    <property type="match status" value="1"/>
</dbReference>
<dbReference type="AlphaFoldDB" id="A0AAP4CZA3"/>
<keyword evidence="2" id="KW-1185">Reference proteome</keyword>
<sequence>MMIFGNPYHFAIWTELVPQWSESYKNGLFHLVINGNLYPDDIRTSTLSSDLYEITDSDCALMSQPRNDELFYLSTEIAFKRMFELTYPEPSEQDEYPEQIFDYCITSSNISSCGGCFFAVSNDTSLRIIGGIIQHLVKDECEEINSWEYIKKPFLQDITILKSDLNKIMSNVREYADSFLK</sequence>
<comment type="caution">
    <text evidence="1">The sequence shown here is derived from an EMBL/GenBank/DDBJ whole genome shotgun (WGS) entry which is preliminary data.</text>
</comment>
<organism evidence="1 2">
    <name type="scientific">Lelliottia wanjuensis</name>
    <dbReference type="NCBI Taxonomy" id="3050585"/>
    <lineage>
        <taxon>Bacteria</taxon>
        <taxon>Pseudomonadati</taxon>
        <taxon>Pseudomonadota</taxon>
        <taxon>Gammaproteobacteria</taxon>
        <taxon>Enterobacterales</taxon>
        <taxon>Enterobacteriaceae</taxon>
        <taxon>Lelliottia</taxon>
    </lineage>
</organism>
<reference evidence="1 2" key="1">
    <citation type="submission" date="2023-06" db="EMBL/GenBank/DDBJ databases">
        <title>Identification and characterization of antibiotic-resistant Gram-negative bacteria.</title>
        <authorList>
            <person name="Cho G.-S."/>
            <person name="Lee J."/>
            <person name="Tai E."/>
            <person name="Jeong S."/>
            <person name="Kim I."/>
            <person name="Kim B.-E."/>
            <person name="Jeong M.-I."/>
            <person name="Oh K.-K."/>
            <person name="Franz C.M.A.P."/>
        </authorList>
    </citation>
    <scope>NUCLEOTIDE SEQUENCE [LARGE SCALE GENOMIC DNA]</scope>
    <source>
        <strain evidence="1 2">V106_12</strain>
    </source>
</reference>